<geneLocation type="plasmid" evidence="2">
    <name>prra3</name>
</geneLocation>
<sequence>MTDYSNCKNKYIENKIGLNIKTLNSFSIGEHKKYSDIYSLTGHEYRYSALSAVLKIMAIPLVAVSNVIKILSCEIVAVKEMVNIPLIMLKKMDQGIAKKILQGLDNTNEAELRDITNNILEQWKEDNDLISFGYIPRRLRRNMEE</sequence>
<name>A0A9N7G9P5_RICCR</name>
<protein>
    <submittedName>
        <fullName evidence="1">Uncharacterized protein</fullName>
    </submittedName>
</protein>
<dbReference type="EMBL" id="CP010972">
    <property type="protein sequence ID" value="AJQ52548.1"/>
    <property type="molecule type" value="Genomic_DNA"/>
</dbReference>
<dbReference type="AlphaFoldDB" id="A0A9N7G9P5"/>
<organism evidence="1 2">
    <name type="scientific">Rickettsia conorii subsp. raoultii</name>
    <dbReference type="NCBI Taxonomy" id="369822"/>
    <lineage>
        <taxon>Bacteria</taxon>
        <taxon>Pseudomonadati</taxon>
        <taxon>Pseudomonadota</taxon>
        <taxon>Alphaproteobacteria</taxon>
        <taxon>Rickettsiales</taxon>
        <taxon>Rickettsiaceae</taxon>
        <taxon>Rickettsieae</taxon>
        <taxon>Rickettsia</taxon>
        <taxon>spotted fever group</taxon>
    </lineage>
</organism>
<keyword evidence="1" id="KW-0614">Plasmid</keyword>
<dbReference type="Proteomes" id="UP000077462">
    <property type="component" value="Plasmid pRra3"/>
</dbReference>
<evidence type="ECO:0000313" key="2">
    <source>
        <dbReference type="Proteomes" id="UP000077462"/>
    </source>
</evidence>
<evidence type="ECO:0000313" key="1">
    <source>
        <dbReference type="EMBL" id="AJQ52548.1"/>
    </source>
</evidence>
<proteinExistence type="predicted"/>
<accession>A0A9N7G9P5</accession>
<reference evidence="1 2" key="1">
    <citation type="journal article" date="2016" name="Genome Announc.">
        <title>Genome Sequence of the Tick-Borne Pathogen Rickettsia raoultii.</title>
        <authorList>
            <person name="El Karkouri K."/>
            <person name="Mediannikov O."/>
            <person name="Robert C."/>
            <person name="Raoult D."/>
            <person name="Fournier P.E."/>
        </authorList>
    </citation>
    <scope>NUCLEOTIDE SEQUENCE [LARGE SCALE GENOMIC DNA]</scope>
    <source>
        <strain evidence="1 2">Khabarovsk</strain>
    </source>
</reference>
<gene>
    <name evidence="1" type="ORF">UQ52_08050</name>
</gene>